<evidence type="ECO:0000256" key="2">
    <source>
        <dbReference type="SAM" id="SignalP"/>
    </source>
</evidence>
<dbReference type="PANTHER" id="PTHR37049">
    <property type="entry name" value="PEPTIDASE S41 FAMILY PROTEIN"/>
    <property type="match status" value="1"/>
</dbReference>
<feature type="chain" id="PRO_5040473261" description="Tail specific protease domain-containing protein" evidence="2">
    <location>
        <begin position="21"/>
        <end position="703"/>
    </location>
</feature>
<dbReference type="InterPro" id="IPR029045">
    <property type="entry name" value="ClpP/crotonase-like_dom_sf"/>
</dbReference>
<evidence type="ECO:0000313" key="4">
    <source>
        <dbReference type="Proteomes" id="UP000696485"/>
    </source>
</evidence>
<evidence type="ECO:0000313" key="3">
    <source>
        <dbReference type="EMBL" id="KAF9327407.1"/>
    </source>
</evidence>
<sequence length="703" mass="76459">MKFTSILTLAAAICAITASAAPADPKPTTSVVKTTTKAKATTTTTVPPAKTPTPTPPKVDPCSTFAKQAKGQNSLLSFDAVRDCYRAQPYNADVAAKTITSLENLIGNFYAFLDAAKAKTKAPFDTPRVDLLAGLKKIRATKYTSDYDFSMALTYLTFSANDGHLAFRSECYRTASFQQPISLYAPVVGGSQQIRVFYADDAQPGVPKNSIVDCVVTTIDGVPALKAVQDFTDRTAQISKDPGVRLNDALASTSWYNEWLISPGGFAKRWEVPAKSSMDYTIQCGTAKPQKLTVPWIVRPNADYIYFNSFKNTKTYWDAQCIAPASPYDNSRSHPGNSIIRNGKNVTIPEIDFVRQRTNVLAPATQLFRERGSIALPRGGGRNGRNGDLAVITKAKEVLITATTAFYRLIKSDACVAVIASEEAAYFKYDASDYLGFIDGLKTLRDGGCKKLILDMTNNGGGSVDFAYFINAVLFPATLPYFDEDLRASPVAQGVAQAAGKMSSVASIFDSRGYNSVATRKPFKDATMFTKTISMSRGGSTSDYTQRNFLDYAWPFMPMAKNETLPWKAADMAIVTNGFCGSACTMIATRFSVMNKVRTYAVGGIHKRPLSYFSFPGGFVMGNADIVKDILRTGYKGKNLPRNLPVKASATIAVGEIYATEKTNVPLEYDTALFAANVHLDQDAASARHPDNVWVKIAADFKK</sequence>
<accession>A0A9P5SER7</accession>
<dbReference type="Proteomes" id="UP000696485">
    <property type="component" value="Unassembled WGS sequence"/>
</dbReference>
<dbReference type="AlphaFoldDB" id="A0A9P5SER7"/>
<proteinExistence type="predicted"/>
<dbReference type="PANTHER" id="PTHR37049:SF4">
    <property type="entry name" value="RHODANESE DOMAIN-CONTAINING PROTEIN"/>
    <property type="match status" value="1"/>
</dbReference>
<dbReference type="InterPro" id="IPR052766">
    <property type="entry name" value="S41A_metabolite_peptidase"/>
</dbReference>
<keyword evidence="4" id="KW-1185">Reference proteome</keyword>
<comment type="caution">
    <text evidence="3">The sequence shown here is derived from an EMBL/GenBank/DDBJ whole genome shotgun (WGS) entry which is preliminary data.</text>
</comment>
<feature type="region of interest" description="Disordered" evidence="1">
    <location>
        <begin position="40"/>
        <end position="60"/>
    </location>
</feature>
<feature type="signal peptide" evidence="2">
    <location>
        <begin position="1"/>
        <end position="20"/>
    </location>
</feature>
<dbReference type="EMBL" id="JAAAUY010000668">
    <property type="protein sequence ID" value="KAF9327407.1"/>
    <property type="molecule type" value="Genomic_DNA"/>
</dbReference>
<dbReference type="SUPFAM" id="SSF52096">
    <property type="entry name" value="ClpP/crotonase"/>
    <property type="match status" value="1"/>
</dbReference>
<reference evidence="3" key="1">
    <citation type="journal article" date="2020" name="Fungal Divers.">
        <title>Resolving the Mortierellaceae phylogeny through synthesis of multi-gene phylogenetics and phylogenomics.</title>
        <authorList>
            <person name="Vandepol N."/>
            <person name="Liber J."/>
            <person name="Desiro A."/>
            <person name="Na H."/>
            <person name="Kennedy M."/>
            <person name="Barry K."/>
            <person name="Grigoriev I.V."/>
            <person name="Miller A.N."/>
            <person name="O'Donnell K."/>
            <person name="Stajich J.E."/>
            <person name="Bonito G."/>
        </authorList>
    </citation>
    <scope>NUCLEOTIDE SEQUENCE</scope>
    <source>
        <strain evidence="3">NVP1</strain>
    </source>
</reference>
<feature type="compositionally biased region" description="Pro residues" evidence="1">
    <location>
        <begin position="49"/>
        <end position="59"/>
    </location>
</feature>
<protein>
    <recommendedName>
        <fullName evidence="5">Tail specific protease domain-containing protein</fullName>
    </recommendedName>
</protein>
<keyword evidence="2" id="KW-0732">Signal</keyword>
<organism evidence="3 4">
    <name type="scientific">Podila minutissima</name>
    <dbReference type="NCBI Taxonomy" id="64525"/>
    <lineage>
        <taxon>Eukaryota</taxon>
        <taxon>Fungi</taxon>
        <taxon>Fungi incertae sedis</taxon>
        <taxon>Mucoromycota</taxon>
        <taxon>Mortierellomycotina</taxon>
        <taxon>Mortierellomycetes</taxon>
        <taxon>Mortierellales</taxon>
        <taxon>Mortierellaceae</taxon>
        <taxon>Podila</taxon>
    </lineage>
</organism>
<dbReference type="Gene3D" id="3.90.226.10">
    <property type="entry name" value="2-enoyl-CoA Hydratase, Chain A, domain 1"/>
    <property type="match status" value="1"/>
</dbReference>
<evidence type="ECO:0008006" key="5">
    <source>
        <dbReference type="Google" id="ProtNLM"/>
    </source>
</evidence>
<gene>
    <name evidence="3" type="ORF">BG006_009276</name>
</gene>
<evidence type="ECO:0000256" key="1">
    <source>
        <dbReference type="SAM" id="MobiDB-lite"/>
    </source>
</evidence>
<name>A0A9P5SER7_9FUNG</name>